<keyword evidence="1" id="KW-1133">Transmembrane helix</keyword>
<reference evidence="3" key="2">
    <citation type="journal article" date="2015" name="ISME J.">
        <title>A new class of marine Euryarchaeota group II from the Mediterranean deep chlorophyll maximum.</title>
        <authorList>
            <person name="Martin-Cuadrado A.B."/>
            <person name="Garcia-Heredia I."/>
            <person name="Molto A.G."/>
            <person name="Lopez-Ubeda R."/>
            <person name="Kimes N."/>
            <person name="Lopez-Garcia P."/>
            <person name="Moreira D."/>
            <person name="Rodriguez-Valera F."/>
        </authorList>
    </citation>
    <scope>NUCLEOTIDE SEQUENCE</scope>
</reference>
<feature type="domain" description="YdbS-like PH" evidence="2">
    <location>
        <begin position="182"/>
        <end position="239"/>
    </location>
</feature>
<sequence>MSDEVAEEKTTNEESEAKNAEKLAKTFRLIDGEEILLTKKPSIFAFLGLYVLGGIVLALHFIFGHVESLGNDAEGFMGLVWSFIDLTTSDQMSFSFVFVMLFITWLNRLMNTSTSGRWVTMWLFLVAVTPVIIQFDDFLGFISDLFGMENDMDFIPFSYSFTIFGLVYSGLFWVLTFYYQNSFHYAITSDAVIFEHSFLLSRAHRRILFDRISEVIVDRSPVGTVCGFATVSILTDSGVGIVDETLGAGGAVSMPGSTEKADDTVAEKAGKSLLRSFFALMTYQRTIKTVRPDPKHCFYSIRHWEKCKMLLNEMHKKHSQSNLLSDLKDSITGTKSEED</sequence>
<feature type="transmembrane region" description="Helical" evidence="1">
    <location>
        <begin position="43"/>
        <end position="63"/>
    </location>
</feature>
<feature type="transmembrane region" description="Helical" evidence="1">
    <location>
        <begin position="118"/>
        <end position="135"/>
    </location>
</feature>
<accession>A0A1B1TE29</accession>
<protein>
    <recommendedName>
        <fullName evidence="2">YdbS-like PH domain-containing protein</fullName>
    </recommendedName>
</protein>
<proteinExistence type="predicted"/>
<dbReference type="InterPro" id="IPR005182">
    <property type="entry name" value="YdbS-like_PH"/>
</dbReference>
<keyword evidence="1" id="KW-0812">Transmembrane</keyword>
<dbReference type="AlphaFoldDB" id="A0A1B1TE29"/>
<evidence type="ECO:0000259" key="2">
    <source>
        <dbReference type="Pfam" id="PF03703"/>
    </source>
</evidence>
<organism evidence="3">
    <name type="scientific">uncultured Poseidoniia archaeon</name>
    <dbReference type="NCBI Taxonomy" id="1697135"/>
    <lineage>
        <taxon>Archaea</taxon>
        <taxon>Methanobacteriati</taxon>
        <taxon>Thermoplasmatota</taxon>
        <taxon>Candidatus Poseidoniia</taxon>
        <taxon>environmental samples</taxon>
    </lineage>
</organism>
<dbReference type="EMBL" id="KP211893">
    <property type="protein sequence ID" value="ANV80550.1"/>
    <property type="molecule type" value="Genomic_DNA"/>
</dbReference>
<reference evidence="3" key="1">
    <citation type="submission" date="2014-11" db="EMBL/GenBank/DDBJ databases">
        <authorList>
            <person name="Zhu J."/>
            <person name="Qi W."/>
            <person name="Song R."/>
        </authorList>
    </citation>
    <scope>NUCLEOTIDE SEQUENCE</scope>
</reference>
<dbReference type="Pfam" id="PF03703">
    <property type="entry name" value="bPH_2"/>
    <property type="match status" value="1"/>
</dbReference>
<evidence type="ECO:0000256" key="1">
    <source>
        <dbReference type="SAM" id="Phobius"/>
    </source>
</evidence>
<feature type="transmembrane region" description="Helical" evidence="1">
    <location>
        <begin position="155"/>
        <end position="179"/>
    </location>
</feature>
<name>A0A1B1TE29_9ARCH</name>
<evidence type="ECO:0000313" key="3">
    <source>
        <dbReference type="EMBL" id="ANV80550.1"/>
    </source>
</evidence>
<feature type="transmembrane region" description="Helical" evidence="1">
    <location>
        <begin position="83"/>
        <end position="106"/>
    </location>
</feature>
<keyword evidence="1" id="KW-0472">Membrane</keyword>